<protein>
    <recommendedName>
        <fullName evidence="1">CRIB domain-containing protein</fullName>
    </recommendedName>
</protein>
<evidence type="ECO:0000313" key="2">
    <source>
        <dbReference type="EMBL" id="CAF5218871.1"/>
    </source>
</evidence>
<evidence type="ECO:0000259" key="1">
    <source>
        <dbReference type="Pfam" id="PF00786"/>
    </source>
</evidence>
<dbReference type="Gene3D" id="3.90.810.10">
    <property type="entry name" value="CRIB domain"/>
    <property type="match status" value="1"/>
</dbReference>
<dbReference type="EMBL" id="CAJOBJ010362314">
    <property type="protein sequence ID" value="CAF5218871.1"/>
    <property type="molecule type" value="Genomic_DNA"/>
</dbReference>
<name>A0A8S3JGZ4_9BILA</name>
<accession>A0A8S3JGZ4</accession>
<comment type="caution">
    <text evidence="2">The sequence shown here is derived from an EMBL/GenBank/DDBJ whole genome shotgun (WGS) entry which is preliminary data.</text>
</comment>
<feature type="domain" description="CRIB" evidence="1">
    <location>
        <begin position="38"/>
        <end position="74"/>
    </location>
</feature>
<proteinExistence type="predicted"/>
<dbReference type="InterPro" id="IPR000095">
    <property type="entry name" value="CRIB_dom"/>
</dbReference>
<sequence length="102" mass="11548">MSSSSSSGLDVEKTTCINMDFGLFRNFLSKKKQPQISEISTPISVTKNIHVSYDPNTNTFHGLPCEWEDQVKNLFAHSKPEDKARVMTCALKVIQQTIRESR</sequence>
<dbReference type="AlphaFoldDB" id="A0A8S3JGZ4"/>
<reference evidence="2" key="1">
    <citation type="submission" date="2021-02" db="EMBL/GenBank/DDBJ databases">
        <authorList>
            <person name="Nowell W R."/>
        </authorList>
    </citation>
    <scope>NUCLEOTIDE SEQUENCE</scope>
</reference>
<dbReference type="Pfam" id="PF00786">
    <property type="entry name" value="PBD"/>
    <property type="match status" value="1"/>
</dbReference>
<dbReference type="InterPro" id="IPR036936">
    <property type="entry name" value="CRIB_dom_sf"/>
</dbReference>
<organism evidence="2 3">
    <name type="scientific">Rotaria magnacalcarata</name>
    <dbReference type="NCBI Taxonomy" id="392030"/>
    <lineage>
        <taxon>Eukaryota</taxon>
        <taxon>Metazoa</taxon>
        <taxon>Spiralia</taxon>
        <taxon>Gnathifera</taxon>
        <taxon>Rotifera</taxon>
        <taxon>Eurotatoria</taxon>
        <taxon>Bdelloidea</taxon>
        <taxon>Philodinida</taxon>
        <taxon>Philodinidae</taxon>
        <taxon>Rotaria</taxon>
    </lineage>
</organism>
<gene>
    <name evidence="2" type="ORF">GIL414_LOCUS83188</name>
</gene>
<evidence type="ECO:0000313" key="3">
    <source>
        <dbReference type="Proteomes" id="UP000681720"/>
    </source>
</evidence>
<dbReference type="Proteomes" id="UP000681720">
    <property type="component" value="Unassembled WGS sequence"/>
</dbReference>